<organism evidence="8 9">
    <name type="scientific">Bathycoccus prasinos</name>
    <dbReference type="NCBI Taxonomy" id="41875"/>
    <lineage>
        <taxon>Eukaryota</taxon>
        <taxon>Viridiplantae</taxon>
        <taxon>Chlorophyta</taxon>
        <taxon>Mamiellophyceae</taxon>
        <taxon>Mamiellales</taxon>
        <taxon>Bathycoccaceae</taxon>
        <taxon>Bathycoccus</taxon>
    </lineage>
</organism>
<dbReference type="GO" id="GO:0003899">
    <property type="term" value="F:DNA-directed RNA polymerase activity"/>
    <property type="evidence" value="ECO:0007669"/>
    <property type="project" value="InterPro"/>
</dbReference>
<dbReference type="InterPro" id="IPR036603">
    <property type="entry name" value="RBP11-like"/>
</dbReference>
<dbReference type="GO" id="GO:0005634">
    <property type="term" value="C:nucleus"/>
    <property type="evidence" value="ECO:0007669"/>
    <property type="project" value="UniProtKB-SubCell"/>
</dbReference>
<dbReference type="GO" id="GO:0000428">
    <property type="term" value="C:DNA-directed RNA polymerase complex"/>
    <property type="evidence" value="ECO:0007669"/>
    <property type="project" value="UniProtKB-KW"/>
</dbReference>
<dbReference type="RefSeq" id="XP_007512616.1">
    <property type="nucleotide sequence ID" value="XM_007512554.1"/>
</dbReference>
<dbReference type="Proteomes" id="UP000198341">
    <property type="component" value="Chromosome 6"/>
</dbReference>
<keyword evidence="2" id="KW-0240">DNA-directed RNA polymerase</keyword>
<protein>
    <recommendedName>
        <fullName evidence="7">DNA-directed RNA polymerase RBP11-like dimerisation domain-containing protein</fullName>
    </recommendedName>
</protein>
<evidence type="ECO:0000259" key="7">
    <source>
        <dbReference type="Pfam" id="PF13656"/>
    </source>
</evidence>
<dbReference type="PROSITE" id="PS01154">
    <property type="entry name" value="RNA_POL_L_13KD"/>
    <property type="match status" value="1"/>
</dbReference>
<dbReference type="GO" id="GO:0003677">
    <property type="term" value="F:DNA binding"/>
    <property type="evidence" value="ECO:0007669"/>
    <property type="project" value="InterPro"/>
</dbReference>
<dbReference type="Pfam" id="PF13656">
    <property type="entry name" value="RNA_pol_L_2"/>
    <property type="match status" value="1"/>
</dbReference>
<dbReference type="Gene3D" id="3.30.1360.10">
    <property type="entry name" value="RNA polymerase, RBP11-like subunit"/>
    <property type="match status" value="1"/>
</dbReference>
<reference evidence="8 9" key="1">
    <citation type="submission" date="2011-10" db="EMBL/GenBank/DDBJ databases">
        <authorList>
            <person name="Genoscope - CEA"/>
        </authorList>
    </citation>
    <scope>NUCLEOTIDE SEQUENCE [LARGE SCALE GENOMIC DNA]</scope>
    <source>
        <strain evidence="8 9">RCC 1105</strain>
    </source>
</reference>
<keyword evidence="3" id="KW-0804">Transcription</keyword>
<feature type="domain" description="DNA-directed RNA polymerase RBP11-like dimerisation" evidence="7">
    <location>
        <begin position="35"/>
        <end position="108"/>
    </location>
</feature>
<dbReference type="KEGG" id="bpg:Bathy06g02710"/>
<proteinExistence type="inferred from homology"/>
<comment type="similarity">
    <text evidence="5">Belongs to the archaeal Rpo11/eukaryotic RPB11/RPC19 RNA polymerase subunit family.</text>
</comment>
<evidence type="ECO:0000256" key="1">
    <source>
        <dbReference type="ARBA" id="ARBA00004123"/>
    </source>
</evidence>
<keyword evidence="4" id="KW-0539">Nucleus</keyword>
<dbReference type="HAMAP" id="MF_00261">
    <property type="entry name" value="RNApol_arch_Rpo11"/>
    <property type="match status" value="1"/>
</dbReference>
<keyword evidence="9" id="KW-1185">Reference proteome</keyword>
<dbReference type="InterPro" id="IPR008193">
    <property type="entry name" value="RNA_pol_Rpb11_13-16kDa_CS"/>
</dbReference>
<sequence>MRDPSELGVSDTNNDASTTRTAAAGSNTSNSGVFEATYSLQNEDHTLGNCLRYQLNKNPGVALAGYSVPHPMERKVNVRVQTIQPLTADGAMREALLDVVSICEHVTETFEAALGAASEGAAPGGAARGKGKK</sequence>
<comment type="subcellular location">
    <subcellularLocation>
        <location evidence="1">Nucleus</location>
    </subcellularLocation>
</comment>
<feature type="compositionally biased region" description="Polar residues" evidence="6">
    <location>
        <begin position="10"/>
        <end position="31"/>
    </location>
</feature>
<dbReference type="eggNOG" id="KOG3438">
    <property type="taxonomic scope" value="Eukaryota"/>
</dbReference>
<dbReference type="CDD" id="cd07029">
    <property type="entry name" value="RNAP_I_III_AC19"/>
    <property type="match status" value="1"/>
</dbReference>
<dbReference type="InterPro" id="IPR033898">
    <property type="entry name" value="RNAP_AC19"/>
</dbReference>
<dbReference type="GO" id="GO:0006351">
    <property type="term" value="P:DNA-templated transcription"/>
    <property type="evidence" value="ECO:0007669"/>
    <property type="project" value="InterPro"/>
</dbReference>
<dbReference type="PANTHER" id="PTHR13946">
    <property type="entry name" value="DNA-DIRECTED RNA POLYMERASE I,II,III"/>
    <property type="match status" value="1"/>
</dbReference>
<evidence type="ECO:0000256" key="3">
    <source>
        <dbReference type="ARBA" id="ARBA00023163"/>
    </source>
</evidence>
<accession>K8EGR5</accession>
<dbReference type="InterPro" id="IPR009025">
    <property type="entry name" value="RBP11-like_dimer"/>
</dbReference>
<dbReference type="EMBL" id="FO082273">
    <property type="protein sequence ID" value="CCO17216.1"/>
    <property type="molecule type" value="Genomic_DNA"/>
</dbReference>
<evidence type="ECO:0000313" key="8">
    <source>
        <dbReference type="EMBL" id="CCO17216.1"/>
    </source>
</evidence>
<dbReference type="InterPro" id="IPR022905">
    <property type="entry name" value="Rpo11-like"/>
</dbReference>
<dbReference type="OrthoDB" id="510325at2759"/>
<dbReference type="PANTHER" id="PTHR13946:SF28">
    <property type="entry name" value="DNA-DIRECTED RNA POLYMERASES I AND III SUBUNIT RPAC2"/>
    <property type="match status" value="1"/>
</dbReference>
<gene>
    <name evidence="8" type="ORF">Bathy06g02710</name>
</gene>
<evidence type="ECO:0000256" key="6">
    <source>
        <dbReference type="SAM" id="MobiDB-lite"/>
    </source>
</evidence>
<evidence type="ECO:0000256" key="2">
    <source>
        <dbReference type="ARBA" id="ARBA00022478"/>
    </source>
</evidence>
<feature type="region of interest" description="Disordered" evidence="6">
    <location>
        <begin position="1"/>
        <end position="31"/>
    </location>
</feature>
<dbReference type="SUPFAM" id="SSF55257">
    <property type="entry name" value="RBP11-like subunits of RNA polymerase"/>
    <property type="match status" value="1"/>
</dbReference>
<dbReference type="STRING" id="41875.K8EGR5"/>
<evidence type="ECO:0000256" key="5">
    <source>
        <dbReference type="ARBA" id="ARBA00025751"/>
    </source>
</evidence>
<dbReference type="AlphaFoldDB" id="K8EGR5"/>
<dbReference type="GeneID" id="19015251"/>
<evidence type="ECO:0000256" key="4">
    <source>
        <dbReference type="ARBA" id="ARBA00023242"/>
    </source>
</evidence>
<name>K8EGR5_9CHLO</name>
<evidence type="ECO:0000313" key="9">
    <source>
        <dbReference type="Proteomes" id="UP000198341"/>
    </source>
</evidence>
<dbReference type="GO" id="GO:0046983">
    <property type="term" value="F:protein dimerization activity"/>
    <property type="evidence" value="ECO:0007669"/>
    <property type="project" value="InterPro"/>
</dbReference>